<dbReference type="Proteomes" id="UP001295684">
    <property type="component" value="Unassembled WGS sequence"/>
</dbReference>
<dbReference type="InterPro" id="IPR029058">
    <property type="entry name" value="AB_hydrolase_fold"/>
</dbReference>
<dbReference type="Pfam" id="PF01738">
    <property type="entry name" value="DLH"/>
    <property type="match status" value="1"/>
</dbReference>
<keyword evidence="3" id="KW-1185">Reference proteome</keyword>
<proteinExistence type="predicted"/>
<feature type="domain" description="Dienelactone hydrolase" evidence="1">
    <location>
        <begin position="140"/>
        <end position="264"/>
    </location>
</feature>
<name>A0AAD1U9T8_EUPCR</name>
<evidence type="ECO:0000313" key="2">
    <source>
        <dbReference type="EMBL" id="CAI2364992.1"/>
    </source>
</evidence>
<reference evidence="2" key="1">
    <citation type="submission" date="2023-07" db="EMBL/GenBank/DDBJ databases">
        <authorList>
            <consortium name="AG Swart"/>
            <person name="Singh M."/>
            <person name="Singh A."/>
            <person name="Seah K."/>
            <person name="Emmerich C."/>
        </authorList>
    </citation>
    <scope>NUCLEOTIDE SEQUENCE</scope>
    <source>
        <strain evidence="2">DP1</strain>
    </source>
</reference>
<sequence length="312" mass="35366">MGGKLDKVIFPAPSPSYYAQEDFEDNGGKLIYVPKAAEESKNYSSGGILSCVKGLDTEDNPFDYTDTFPCYYIPCLTGSDKVVVYFHGNGEDLGYATDVLREIVRIMKCHAIALEYPAYGVCFEEKADAFEIKKRALSLQKYLSEAFGFKEKNIILYGRSIGSGVATYVASRMNPGLVILHSPYSSIGSVALQITKLYYIPKVFIKERFDSKNCIKNIKCPIYITHGKVDDIIPINEAEKLIEEIEKYDIPLKYDFWEGKGHNDMHMEDEVFHPALQFMEEQSFKINSKTSKKNLQNFELAKFIEDQSKAAF</sequence>
<accession>A0AAD1U9T8</accession>
<dbReference type="PANTHER" id="PTHR12277">
    <property type="entry name" value="ALPHA/BETA HYDROLASE DOMAIN-CONTAINING PROTEIN"/>
    <property type="match status" value="1"/>
</dbReference>
<dbReference type="AlphaFoldDB" id="A0AAD1U9T8"/>
<evidence type="ECO:0000259" key="1">
    <source>
        <dbReference type="Pfam" id="PF01738"/>
    </source>
</evidence>
<dbReference type="PANTHER" id="PTHR12277:SF197">
    <property type="entry name" value="CHROMOSOME UNDETERMINED SCAFFOLD_38, WHOLE GENOME SHOTGUN SEQUENCE"/>
    <property type="match status" value="1"/>
</dbReference>
<gene>
    <name evidence="2" type="ORF">ECRASSUSDP1_LOCUS6342</name>
</gene>
<comment type="caution">
    <text evidence="2">The sequence shown here is derived from an EMBL/GenBank/DDBJ whole genome shotgun (WGS) entry which is preliminary data.</text>
</comment>
<dbReference type="Gene3D" id="3.40.50.1820">
    <property type="entry name" value="alpha/beta hydrolase"/>
    <property type="match status" value="1"/>
</dbReference>
<dbReference type="SUPFAM" id="SSF53474">
    <property type="entry name" value="alpha/beta-Hydrolases"/>
    <property type="match status" value="1"/>
</dbReference>
<dbReference type="GO" id="GO:0016787">
    <property type="term" value="F:hydrolase activity"/>
    <property type="evidence" value="ECO:0007669"/>
    <property type="project" value="InterPro"/>
</dbReference>
<dbReference type="EMBL" id="CAMPGE010006147">
    <property type="protein sequence ID" value="CAI2364992.1"/>
    <property type="molecule type" value="Genomic_DNA"/>
</dbReference>
<evidence type="ECO:0000313" key="3">
    <source>
        <dbReference type="Proteomes" id="UP001295684"/>
    </source>
</evidence>
<organism evidence="2 3">
    <name type="scientific">Euplotes crassus</name>
    <dbReference type="NCBI Taxonomy" id="5936"/>
    <lineage>
        <taxon>Eukaryota</taxon>
        <taxon>Sar</taxon>
        <taxon>Alveolata</taxon>
        <taxon>Ciliophora</taxon>
        <taxon>Intramacronucleata</taxon>
        <taxon>Spirotrichea</taxon>
        <taxon>Hypotrichia</taxon>
        <taxon>Euplotida</taxon>
        <taxon>Euplotidae</taxon>
        <taxon>Moneuplotes</taxon>
    </lineage>
</organism>
<dbReference type="InterPro" id="IPR002925">
    <property type="entry name" value="Dienelactn_hydro"/>
</dbReference>
<protein>
    <recommendedName>
        <fullName evidence="1">Dienelactone hydrolase domain-containing protein</fullName>
    </recommendedName>
</protein>